<gene>
    <name evidence="13" type="ORF">SAMN05661003_103155</name>
</gene>
<dbReference type="NCBIfam" id="TIGR02141">
    <property type="entry name" value="modB_ABC"/>
    <property type="match status" value="1"/>
</dbReference>
<dbReference type="Proteomes" id="UP000243205">
    <property type="component" value="Unassembled WGS sequence"/>
</dbReference>
<keyword evidence="14" id="KW-1185">Reference proteome</keyword>
<dbReference type="GO" id="GO:0005886">
    <property type="term" value="C:plasma membrane"/>
    <property type="evidence" value="ECO:0007669"/>
    <property type="project" value="UniProtKB-SubCell"/>
</dbReference>
<proteinExistence type="inferred from homology"/>
<dbReference type="InterPro" id="IPR011867">
    <property type="entry name" value="ModB_ABC"/>
</dbReference>
<dbReference type="RefSeq" id="WP_092076762.1">
    <property type="nucleotide sequence ID" value="NZ_CALFZY010000011.1"/>
</dbReference>
<evidence type="ECO:0000256" key="2">
    <source>
        <dbReference type="ARBA" id="ARBA00004651"/>
    </source>
</evidence>
<feature type="domain" description="ABC transmembrane type-1" evidence="12">
    <location>
        <begin position="12"/>
        <end position="214"/>
    </location>
</feature>
<keyword evidence="4 10" id="KW-0813">Transport</keyword>
<dbReference type="PANTHER" id="PTHR30183">
    <property type="entry name" value="MOLYBDENUM TRANSPORT SYSTEM PERMEASE PROTEIN MODB"/>
    <property type="match status" value="1"/>
</dbReference>
<dbReference type="PANTHER" id="PTHR30183:SF3">
    <property type="entry name" value="MOLYBDENUM TRANSPORT SYSTEM PERMEASE PROTEIN MODB"/>
    <property type="match status" value="1"/>
</dbReference>
<dbReference type="STRING" id="57664.SAMN05661003_103155"/>
<accession>A0A1G6ZWK1</accession>
<evidence type="ECO:0000256" key="4">
    <source>
        <dbReference type="ARBA" id="ARBA00022448"/>
    </source>
</evidence>
<evidence type="ECO:0000256" key="3">
    <source>
        <dbReference type="ARBA" id="ARBA00007069"/>
    </source>
</evidence>
<feature type="transmembrane region" description="Helical" evidence="10">
    <location>
        <begin position="50"/>
        <end position="72"/>
    </location>
</feature>
<dbReference type="InterPro" id="IPR035906">
    <property type="entry name" value="MetI-like_sf"/>
</dbReference>
<evidence type="ECO:0000256" key="7">
    <source>
        <dbReference type="ARBA" id="ARBA00022692"/>
    </source>
</evidence>
<dbReference type="OrthoDB" id="9795403at2"/>
<evidence type="ECO:0000256" key="1">
    <source>
        <dbReference type="ARBA" id="ARBA00002949"/>
    </source>
</evidence>
<keyword evidence="8 10" id="KW-1133">Transmembrane helix</keyword>
<dbReference type="AlphaFoldDB" id="A0A1G6ZWK1"/>
<feature type="transmembrane region" description="Helical" evidence="10">
    <location>
        <begin position="12"/>
        <end position="38"/>
    </location>
</feature>
<reference evidence="14" key="1">
    <citation type="submission" date="2016-10" db="EMBL/GenBank/DDBJ databases">
        <authorList>
            <person name="Varghese N."/>
            <person name="Submissions S."/>
        </authorList>
    </citation>
    <scope>NUCLEOTIDE SEQUENCE [LARGE SCALE GENOMIC DNA]</scope>
    <source>
        <strain evidence="14">DSM 8987</strain>
    </source>
</reference>
<evidence type="ECO:0000259" key="12">
    <source>
        <dbReference type="PROSITE" id="PS50928"/>
    </source>
</evidence>
<dbReference type="SUPFAM" id="SSF161098">
    <property type="entry name" value="MetI-like"/>
    <property type="match status" value="1"/>
</dbReference>
<sequence>MSLLAPTDIQAALLSLQVAMVATLLALPAGFVVAYLLTFSRLPGKPLIDALVSLPLVLPPVVVGYLLLLLLGHDSLIGRGLDRLGLQILFTPRAAVLASLVVGFPLLVRSVRLAMEAIDPLLLDAARTLGAGSADRLLTLILPLSGRGLLAGASLMFARSLGEFGATILVAGNIPGLTRTIPLAIYDYTSVPGGEAQAAGLCLLAALLALAVLLLNDFLLKQLQRRSRS</sequence>
<evidence type="ECO:0000313" key="14">
    <source>
        <dbReference type="Proteomes" id="UP000243205"/>
    </source>
</evidence>
<keyword evidence="7 10" id="KW-0812">Transmembrane</keyword>
<keyword evidence="5 11" id="KW-1003">Cell membrane</keyword>
<comment type="similarity">
    <text evidence="3 11">Belongs to the binding-protein-dependent transport system permease family. CysTW subfamily.</text>
</comment>
<evidence type="ECO:0000256" key="9">
    <source>
        <dbReference type="ARBA" id="ARBA00023136"/>
    </source>
</evidence>
<evidence type="ECO:0000313" key="13">
    <source>
        <dbReference type="EMBL" id="SDE06763.1"/>
    </source>
</evidence>
<evidence type="ECO:0000256" key="10">
    <source>
        <dbReference type="RuleBase" id="RU363032"/>
    </source>
</evidence>
<feature type="transmembrane region" description="Helical" evidence="10">
    <location>
        <begin position="198"/>
        <end position="220"/>
    </location>
</feature>
<evidence type="ECO:0000256" key="8">
    <source>
        <dbReference type="ARBA" id="ARBA00022989"/>
    </source>
</evidence>
<dbReference type="EMBL" id="FNAQ01000003">
    <property type="protein sequence ID" value="SDE06763.1"/>
    <property type="molecule type" value="Genomic_DNA"/>
</dbReference>
<dbReference type="Pfam" id="PF00528">
    <property type="entry name" value="BPD_transp_1"/>
    <property type="match status" value="1"/>
</dbReference>
<name>A0A1G6ZWK1_9BACT</name>
<dbReference type="InterPro" id="IPR000515">
    <property type="entry name" value="MetI-like"/>
</dbReference>
<comment type="subcellular location">
    <subcellularLocation>
        <location evidence="2 10">Cell membrane</location>
        <topology evidence="2 10">Multi-pass membrane protein</topology>
    </subcellularLocation>
</comment>
<feature type="transmembrane region" description="Helical" evidence="10">
    <location>
        <begin position="164"/>
        <end position="186"/>
    </location>
</feature>
<organism evidence="13 14">
    <name type="scientific">Desulfuromonas thiophila</name>
    <dbReference type="NCBI Taxonomy" id="57664"/>
    <lineage>
        <taxon>Bacteria</taxon>
        <taxon>Pseudomonadati</taxon>
        <taxon>Thermodesulfobacteriota</taxon>
        <taxon>Desulfuromonadia</taxon>
        <taxon>Desulfuromonadales</taxon>
        <taxon>Desulfuromonadaceae</taxon>
        <taxon>Desulfuromonas</taxon>
    </lineage>
</organism>
<dbReference type="GO" id="GO:0015098">
    <property type="term" value="F:molybdate ion transmembrane transporter activity"/>
    <property type="evidence" value="ECO:0007669"/>
    <property type="project" value="UniProtKB-UniRule"/>
</dbReference>
<protein>
    <recommendedName>
        <fullName evidence="11">Molybdenum transport system permease</fullName>
    </recommendedName>
</protein>
<keyword evidence="6 11" id="KW-0500">Molybdenum</keyword>
<evidence type="ECO:0000256" key="5">
    <source>
        <dbReference type="ARBA" id="ARBA00022475"/>
    </source>
</evidence>
<feature type="transmembrane region" description="Helical" evidence="10">
    <location>
        <begin position="84"/>
        <end position="107"/>
    </location>
</feature>
<dbReference type="PROSITE" id="PS50928">
    <property type="entry name" value="ABC_TM1"/>
    <property type="match status" value="1"/>
</dbReference>
<comment type="function">
    <text evidence="1 11">Part of the binding-protein-dependent transport system for molybdenum; probably responsible for the translocation of the substrate across the membrane.</text>
</comment>
<evidence type="ECO:0000256" key="6">
    <source>
        <dbReference type="ARBA" id="ARBA00022505"/>
    </source>
</evidence>
<dbReference type="CDD" id="cd06261">
    <property type="entry name" value="TM_PBP2"/>
    <property type="match status" value="1"/>
</dbReference>
<evidence type="ECO:0000256" key="11">
    <source>
        <dbReference type="RuleBase" id="RU365097"/>
    </source>
</evidence>
<dbReference type="Gene3D" id="1.10.3720.10">
    <property type="entry name" value="MetI-like"/>
    <property type="match status" value="1"/>
</dbReference>
<keyword evidence="9 10" id="KW-0472">Membrane</keyword>